<dbReference type="AlphaFoldDB" id="A0ABD0VQ22"/>
<gene>
    <name evidence="2" type="ORF">M5K25_001427</name>
</gene>
<keyword evidence="1" id="KW-0472">Membrane</keyword>
<dbReference type="EMBL" id="JANQDX010000002">
    <property type="protein sequence ID" value="KAL0927264.1"/>
    <property type="molecule type" value="Genomic_DNA"/>
</dbReference>
<evidence type="ECO:0000313" key="2">
    <source>
        <dbReference type="EMBL" id="KAL0927264.1"/>
    </source>
</evidence>
<sequence>MPELHNLFVTGFQSGKFLGCSPSISKIYISPIFSSKFRQPPGVPSPHGEVEEGTCPFSSTQPNQINCEEYGRANKPQKWSLMSSIHLARSTRRPRTSGDCINFRTSFQAFDLLIWIIYIIHENMLKLPPPKSKDFTYRIDYNIRPYHRSYIFKIIVYLTTTTIYLLMITVINFCFSLLLQQEATGGRWEREPETRFLAWVAIAGDGREVQFGRVCLPEEVVGRRQRAVLGRVGRRRRTGSVWTVGLIVSKKTKTPKSQNTTKTL</sequence>
<evidence type="ECO:0000256" key="1">
    <source>
        <dbReference type="SAM" id="Phobius"/>
    </source>
</evidence>
<evidence type="ECO:0000313" key="3">
    <source>
        <dbReference type="Proteomes" id="UP001552299"/>
    </source>
</evidence>
<feature type="transmembrane region" description="Helical" evidence="1">
    <location>
        <begin position="154"/>
        <end position="179"/>
    </location>
</feature>
<accession>A0ABD0VQ22</accession>
<organism evidence="2 3">
    <name type="scientific">Dendrobium thyrsiflorum</name>
    <name type="common">Pinecone-like raceme dendrobium</name>
    <name type="synonym">Orchid</name>
    <dbReference type="NCBI Taxonomy" id="117978"/>
    <lineage>
        <taxon>Eukaryota</taxon>
        <taxon>Viridiplantae</taxon>
        <taxon>Streptophyta</taxon>
        <taxon>Embryophyta</taxon>
        <taxon>Tracheophyta</taxon>
        <taxon>Spermatophyta</taxon>
        <taxon>Magnoliopsida</taxon>
        <taxon>Liliopsida</taxon>
        <taxon>Asparagales</taxon>
        <taxon>Orchidaceae</taxon>
        <taxon>Epidendroideae</taxon>
        <taxon>Malaxideae</taxon>
        <taxon>Dendrobiinae</taxon>
        <taxon>Dendrobium</taxon>
    </lineage>
</organism>
<dbReference type="Proteomes" id="UP001552299">
    <property type="component" value="Unassembled WGS sequence"/>
</dbReference>
<name>A0ABD0VQ22_DENTH</name>
<keyword evidence="1" id="KW-1133">Transmembrane helix</keyword>
<comment type="caution">
    <text evidence="2">The sequence shown here is derived from an EMBL/GenBank/DDBJ whole genome shotgun (WGS) entry which is preliminary data.</text>
</comment>
<proteinExistence type="predicted"/>
<reference evidence="2 3" key="1">
    <citation type="journal article" date="2024" name="Plant Biotechnol. J.">
        <title>Dendrobium thyrsiflorum genome and its molecular insights into genes involved in important horticultural traits.</title>
        <authorList>
            <person name="Chen B."/>
            <person name="Wang J.Y."/>
            <person name="Zheng P.J."/>
            <person name="Li K.L."/>
            <person name="Liang Y.M."/>
            <person name="Chen X.F."/>
            <person name="Zhang C."/>
            <person name="Zhao X."/>
            <person name="He X."/>
            <person name="Zhang G.Q."/>
            <person name="Liu Z.J."/>
            <person name="Xu Q."/>
        </authorList>
    </citation>
    <scope>NUCLEOTIDE SEQUENCE [LARGE SCALE GENOMIC DNA]</scope>
    <source>
        <strain evidence="2">GZMU011</strain>
    </source>
</reference>
<keyword evidence="1" id="KW-0812">Transmembrane</keyword>
<keyword evidence="3" id="KW-1185">Reference proteome</keyword>
<protein>
    <submittedName>
        <fullName evidence="2">Uncharacterized protein</fullName>
    </submittedName>
</protein>